<dbReference type="GO" id="GO:0005886">
    <property type="term" value="C:plasma membrane"/>
    <property type="evidence" value="ECO:0007669"/>
    <property type="project" value="UniProtKB-SubCell"/>
</dbReference>
<dbReference type="PIRSF" id="PIRSF006324">
    <property type="entry name" value="LeuE"/>
    <property type="match status" value="1"/>
</dbReference>
<evidence type="ECO:0000256" key="4">
    <source>
        <dbReference type="ARBA" id="ARBA00022989"/>
    </source>
</evidence>
<dbReference type="PANTHER" id="PTHR30086:SF20">
    <property type="entry name" value="ARGININE EXPORTER PROTEIN ARGO-RELATED"/>
    <property type="match status" value="1"/>
</dbReference>
<dbReference type="EMBL" id="JACHMJ010000001">
    <property type="protein sequence ID" value="MBB5842069.1"/>
    <property type="molecule type" value="Genomic_DNA"/>
</dbReference>
<feature type="transmembrane region" description="Helical" evidence="6">
    <location>
        <begin position="71"/>
        <end position="89"/>
    </location>
</feature>
<keyword evidence="3 6" id="KW-0812">Transmembrane</keyword>
<dbReference type="GO" id="GO:0015171">
    <property type="term" value="F:amino acid transmembrane transporter activity"/>
    <property type="evidence" value="ECO:0007669"/>
    <property type="project" value="TreeGrafter"/>
</dbReference>
<gene>
    <name evidence="7" type="ORF">HD599_000392</name>
</gene>
<sequence>MTVTAALLSFAVVAALLTITPGLDTALVLRSALVQGHRLAIATGIGIISGAFVWGVAASAGLAALLRASEVAFTVLRIVGAAYMIWLGARLIYTRVIKRTDAAALASADGALPRGWWGAWSKGLLTNLLNPKVGAFYVAVLPGFIPAGANELVMGVLLAAVHGVETAAWFTLIIFGARGVRRWLERDTVRKWIDGVTGAALVGFGVRLAIVAK</sequence>
<dbReference type="AlphaFoldDB" id="A0A841AKU6"/>
<dbReference type="Proteomes" id="UP000536685">
    <property type="component" value="Unassembled WGS sequence"/>
</dbReference>
<keyword evidence="2" id="KW-1003">Cell membrane</keyword>
<dbReference type="Pfam" id="PF01810">
    <property type="entry name" value="LysE"/>
    <property type="match status" value="1"/>
</dbReference>
<protein>
    <submittedName>
        <fullName evidence="7">Threonine/homoserine/homoserine lactone efflux protein</fullName>
    </submittedName>
</protein>
<evidence type="ECO:0000256" key="2">
    <source>
        <dbReference type="ARBA" id="ARBA00022475"/>
    </source>
</evidence>
<evidence type="ECO:0000256" key="1">
    <source>
        <dbReference type="ARBA" id="ARBA00004651"/>
    </source>
</evidence>
<dbReference type="InterPro" id="IPR001123">
    <property type="entry name" value="LeuE-type"/>
</dbReference>
<reference evidence="7 8" key="1">
    <citation type="submission" date="2020-08" db="EMBL/GenBank/DDBJ databases">
        <title>Sequencing the genomes of 1000 actinobacteria strains.</title>
        <authorList>
            <person name="Klenk H.-P."/>
        </authorList>
    </citation>
    <scope>NUCLEOTIDE SEQUENCE [LARGE SCALE GENOMIC DNA]</scope>
    <source>
        <strain evidence="7 8">DSM 105784</strain>
    </source>
</reference>
<evidence type="ECO:0000313" key="8">
    <source>
        <dbReference type="Proteomes" id="UP000536685"/>
    </source>
</evidence>
<feature type="transmembrane region" description="Helical" evidence="6">
    <location>
        <begin position="157"/>
        <end position="180"/>
    </location>
</feature>
<keyword evidence="8" id="KW-1185">Reference proteome</keyword>
<dbReference type="PANTHER" id="PTHR30086">
    <property type="entry name" value="ARGININE EXPORTER PROTEIN ARGO"/>
    <property type="match status" value="1"/>
</dbReference>
<evidence type="ECO:0000256" key="6">
    <source>
        <dbReference type="SAM" id="Phobius"/>
    </source>
</evidence>
<feature type="transmembrane region" description="Helical" evidence="6">
    <location>
        <begin position="6"/>
        <end position="29"/>
    </location>
</feature>
<name>A0A841AKU6_9MICO</name>
<evidence type="ECO:0000256" key="5">
    <source>
        <dbReference type="ARBA" id="ARBA00023136"/>
    </source>
</evidence>
<feature type="transmembrane region" description="Helical" evidence="6">
    <location>
        <begin position="124"/>
        <end position="145"/>
    </location>
</feature>
<organism evidence="7 8">
    <name type="scientific">Conyzicola lurida</name>
    <dbReference type="NCBI Taxonomy" id="1172621"/>
    <lineage>
        <taxon>Bacteria</taxon>
        <taxon>Bacillati</taxon>
        <taxon>Actinomycetota</taxon>
        <taxon>Actinomycetes</taxon>
        <taxon>Micrococcales</taxon>
        <taxon>Microbacteriaceae</taxon>
        <taxon>Conyzicola</taxon>
    </lineage>
</organism>
<proteinExistence type="predicted"/>
<evidence type="ECO:0000256" key="3">
    <source>
        <dbReference type="ARBA" id="ARBA00022692"/>
    </source>
</evidence>
<feature type="transmembrane region" description="Helical" evidence="6">
    <location>
        <begin position="192"/>
        <end position="212"/>
    </location>
</feature>
<feature type="transmembrane region" description="Helical" evidence="6">
    <location>
        <begin position="41"/>
        <end position="65"/>
    </location>
</feature>
<accession>A0A841AKU6</accession>
<dbReference type="RefSeq" id="WP_184233160.1">
    <property type="nucleotide sequence ID" value="NZ_JACHMJ010000001.1"/>
</dbReference>
<keyword evidence="5 6" id="KW-0472">Membrane</keyword>
<evidence type="ECO:0000313" key="7">
    <source>
        <dbReference type="EMBL" id="MBB5842069.1"/>
    </source>
</evidence>
<comment type="subcellular location">
    <subcellularLocation>
        <location evidence="1">Cell membrane</location>
        <topology evidence="1">Multi-pass membrane protein</topology>
    </subcellularLocation>
</comment>
<comment type="caution">
    <text evidence="7">The sequence shown here is derived from an EMBL/GenBank/DDBJ whole genome shotgun (WGS) entry which is preliminary data.</text>
</comment>
<keyword evidence="4 6" id="KW-1133">Transmembrane helix</keyword>